<name>A0A8H5CQ77_9AGAR</name>
<feature type="transmembrane region" description="Helical" evidence="2">
    <location>
        <begin position="148"/>
        <end position="167"/>
    </location>
</feature>
<dbReference type="InterPro" id="IPR045338">
    <property type="entry name" value="DUF6535"/>
</dbReference>
<dbReference type="Proteomes" id="UP000559256">
    <property type="component" value="Unassembled WGS sequence"/>
</dbReference>
<proteinExistence type="predicted"/>
<evidence type="ECO:0000256" key="1">
    <source>
        <dbReference type="SAM" id="MobiDB-lite"/>
    </source>
</evidence>
<protein>
    <recommendedName>
        <fullName evidence="3">DUF6535 domain-containing protein</fullName>
    </recommendedName>
</protein>
<evidence type="ECO:0000313" key="5">
    <source>
        <dbReference type="Proteomes" id="UP000559256"/>
    </source>
</evidence>
<feature type="transmembrane region" description="Helical" evidence="2">
    <location>
        <begin position="209"/>
        <end position="230"/>
    </location>
</feature>
<comment type="caution">
    <text evidence="4">The sequence shown here is derived from an EMBL/GenBank/DDBJ whole genome shotgun (WGS) entry which is preliminary data.</text>
</comment>
<evidence type="ECO:0000256" key="2">
    <source>
        <dbReference type="SAM" id="Phobius"/>
    </source>
</evidence>
<dbReference type="Pfam" id="PF20153">
    <property type="entry name" value="DUF6535"/>
    <property type="match status" value="1"/>
</dbReference>
<keyword evidence="5" id="KW-1185">Reference proteome</keyword>
<dbReference type="OrthoDB" id="3221808at2759"/>
<evidence type="ECO:0000259" key="3">
    <source>
        <dbReference type="Pfam" id="PF20153"/>
    </source>
</evidence>
<sequence>MPAHRSPQPDLEKSDHQPDTTHCAVVRVSDEARNEHPGRFKPTSDDDACFKLWNVYISQAHEYDKALLEGWKGDMEGMILFSALYSATLTALIVESYKKLQLDPADLTTSLLTTISLQLASISNGTTTTVGLPGASFKPMTSSLICNMLWFLSLTLALTCSLLATFVQQWTRDFLHKTTMRPSPVVQARVLAFSYFGLRRFGMHTFVDVIPILLHISLFLFFAGLVAFLLPVNLPLTILMACVLFIFMLVYLALTLLPLLSLDAPYRTPLSDLFWRITNGFAVRKHGLSDDDLSLTEAMIEKSLRKSPDRDRRCMEFTMKSMDHDTELVPMFEAVSEAITSPQASGARLKNFEIVAPLIQSPNPEKNMISRIQHFISVSGSLAGDPQHRVRNMQLCLSTLKSLAWLVIRHGIENVGSDYNQYPVFWFQRDLLELLSSSPSLPKGYLISTIAALRTSRVQGFRRCIGWVDEVMSSRQKTCTERLGEVRSIFTYLSREDIDWTSGKFTHHFDQLDSTLQNACISGMSETDAAVLVQRAQEHIAQLMDMSRWKASLISVLSQFLSEAMAAGLVPIETDMTFTLIHSSIPTLDVFDQSLDIEEDEAQTTYLLQSTSPFPASVPPELFALVFRLLFSTKRALHLPGAVESRVVLYKYLYYCTEDQRNLLVKSDTACRLEECIFLDLRSDGARGLANWCMAGLNKLYVSLGFGESTVFPRLLSFAKGIFGFIPTASTSFTQHIWWFLNSTDTEFILCNDIIRKLEHLLRGYDISDSHDISSFITPTMDDIHALGQRLLTALPVPDCPLPCPSDVYQHWVTDIQGYVLSMHLLIATKYINSVTKSFVDRRYGDWINIRNSIINYQGHIYETVQLHFAKSVMELMSLRPWNYPKESSKSDLFHNHMWCLSRNWCWVTDIESAKILEEAIQFHKNGANFNGMVWYEQACLDRCMEVIREADAVEEPPVSQ</sequence>
<organism evidence="4 5">
    <name type="scientific">Tetrapyrgos nigripes</name>
    <dbReference type="NCBI Taxonomy" id="182062"/>
    <lineage>
        <taxon>Eukaryota</taxon>
        <taxon>Fungi</taxon>
        <taxon>Dikarya</taxon>
        <taxon>Basidiomycota</taxon>
        <taxon>Agaricomycotina</taxon>
        <taxon>Agaricomycetes</taxon>
        <taxon>Agaricomycetidae</taxon>
        <taxon>Agaricales</taxon>
        <taxon>Marasmiineae</taxon>
        <taxon>Marasmiaceae</taxon>
        <taxon>Tetrapyrgos</taxon>
    </lineage>
</organism>
<feature type="transmembrane region" description="Helical" evidence="2">
    <location>
        <begin position="236"/>
        <end position="260"/>
    </location>
</feature>
<dbReference type="EMBL" id="JAACJM010000107">
    <property type="protein sequence ID" value="KAF5345875.1"/>
    <property type="molecule type" value="Genomic_DNA"/>
</dbReference>
<feature type="compositionally biased region" description="Basic and acidic residues" evidence="1">
    <location>
        <begin position="10"/>
        <end position="19"/>
    </location>
</feature>
<evidence type="ECO:0000313" key="4">
    <source>
        <dbReference type="EMBL" id="KAF5345875.1"/>
    </source>
</evidence>
<accession>A0A8H5CQ77</accession>
<feature type="domain" description="DUF6535" evidence="3">
    <location>
        <begin position="53"/>
        <end position="230"/>
    </location>
</feature>
<feature type="region of interest" description="Disordered" evidence="1">
    <location>
        <begin position="1"/>
        <end position="20"/>
    </location>
</feature>
<reference evidence="4 5" key="1">
    <citation type="journal article" date="2020" name="ISME J.">
        <title>Uncovering the hidden diversity of litter-decomposition mechanisms in mushroom-forming fungi.</title>
        <authorList>
            <person name="Floudas D."/>
            <person name="Bentzer J."/>
            <person name="Ahren D."/>
            <person name="Johansson T."/>
            <person name="Persson P."/>
            <person name="Tunlid A."/>
        </authorList>
    </citation>
    <scope>NUCLEOTIDE SEQUENCE [LARGE SCALE GENOMIC DNA]</scope>
    <source>
        <strain evidence="4 5">CBS 291.85</strain>
    </source>
</reference>
<keyword evidence="2" id="KW-0812">Transmembrane</keyword>
<keyword evidence="2" id="KW-1133">Transmembrane helix</keyword>
<keyword evidence="2" id="KW-0472">Membrane</keyword>
<gene>
    <name evidence="4" type="ORF">D9758_011390</name>
</gene>
<dbReference type="AlphaFoldDB" id="A0A8H5CQ77"/>